<feature type="region of interest" description="Disordered" evidence="1">
    <location>
        <begin position="317"/>
        <end position="386"/>
    </location>
</feature>
<reference evidence="2 3" key="1">
    <citation type="journal article" date="2019" name="Nat. Ecol. Evol.">
        <title>Megaphylogeny resolves global patterns of mushroom evolution.</title>
        <authorList>
            <person name="Varga T."/>
            <person name="Krizsan K."/>
            <person name="Foldi C."/>
            <person name="Dima B."/>
            <person name="Sanchez-Garcia M."/>
            <person name="Sanchez-Ramirez S."/>
            <person name="Szollosi G.J."/>
            <person name="Szarkandi J.G."/>
            <person name="Papp V."/>
            <person name="Albert L."/>
            <person name="Andreopoulos W."/>
            <person name="Angelini C."/>
            <person name="Antonin V."/>
            <person name="Barry K.W."/>
            <person name="Bougher N.L."/>
            <person name="Buchanan P."/>
            <person name="Buyck B."/>
            <person name="Bense V."/>
            <person name="Catcheside P."/>
            <person name="Chovatia M."/>
            <person name="Cooper J."/>
            <person name="Damon W."/>
            <person name="Desjardin D."/>
            <person name="Finy P."/>
            <person name="Geml J."/>
            <person name="Haridas S."/>
            <person name="Hughes K."/>
            <person name="Justo A."/>
            <person name="Karasinski D."/>
            <person name="Kautmanova I."/>
            <person name="Kiss B."/>
            <person name="Kocsube S."/>
            <person name="Kotiranta H."/>
            <person name="LaButti K.M."/>
            <person name="Lechner B.E."/>
            <person name="Liimatainen K."/>
            <person name="Lipzen A."/>
            <person name="Lukacs Z."/>
            <person name="Mihaltcheva S."/>
            <person name="Morgado L.N."/>
            <person name="Niskanen T."/>
            <person name="Noordeloos M.E."/>
            <person name="Ohm R.A."/>
            <person name="Ortiz-Santana B."/>
            <person name="Ovrebo C."/>
            <person name="Racz N."/>
            <person name="Riley R."/>
            <person name="Savchenko A."/>
            <person name="Shiryaev A."/>
            <person name="Soop K."/>
            <person name="Spirin V."/>
            <person name="Szebenyi C."/>
            <person name="Tomsovsky M."/>
            <person name="Tulloss R.E."/>
            <person name="Uehling J."/>
            <person name="Grigoriev I.V."/>
            <person name="Vagvolgyi C."/>
            <person name="Papp T."/>
            <person name="Martin F.M."/>
            <person name="Miettinen O."/>
            <person name="Hibbett D.S."/>
            <person name="Nagy L.G."/>
        </authorList>
    </citation>
    <scope>NUCLEOTIDE SEQUENCE [LARGE SCALE GENOMIC DNA]</scope>
    <source>
        <strain evidence="2 3">FP101781</strain>
    </source>
</reference>
<protein>
    <submittedName>
        <fullName evidence="2">Uncharacterized protein</fullName>
    </submittedName>
</protein>
<feature type="compositionally biased region" description="Acidic residues" evidence="1">
    <location>
        <begin position="48"/>
        <end position="58"/>
    </location>
</feature>
<feature type="region of interest" description="Disordered" evidence="1">
    <location>
        <begin position="1"/>
        <end position="179"/>
    </location>
</feature>
<feature type="compositionally biased region" description="Acidic residues" evidence="1">
    <location>
        <begin position="113"/>
        <end position="131"/>
    </location>
</feature>
<feature type="compositionally biased region" description="Acidic residues" evidence="1">
    <location>
        <begin position="8"/>
        <end position="30"/>
    </location>
</feature>
<dbReference type="AlphaFoldDB" id="A0A4Y7U027"/>
<sequence>MRTRRDENGEDENGEDENGEDETGGNENEENEPRERAPFGGPSGGDGADSDTNGEEGGESTPAGRTGGTNNADGYPEFDAPNHTERNFDTEDSADHIAIPNPGPTTPNAAAAADEDEGEGESESEEEGEDDTREKEKELILDTSFDAEAFANGLLEQPDWQSTPPRTATSTSNENENAGFIQKNILGVERVGANPLAEKLAAPLPSGENGESLEGFPLPQPRGAVAMGAQAIADALARARIPLPPPTIPVAEDLILPPPRKLNEEVVTKTAGAKENTIRTPTNNPYVPMRLPPTSPAGTVPPYSFVATTQANAKALGVPSLAGPRRRPRSGARIALQTIQSPKKGSDDEYETDEEAKEAEGGNKGGKEGRSGLRDLHWTFAPSKHG</sequence>
<feature type="region of interest" description="Disordered" evidence="1">
    <location>
        <begin position="202"/>
        <end position="221"/>
    </location>
</feature>
<feature type="compositionally biased region" description="Basic and acidic residues" evidence="1">
    <location>
        <begin position="358"/>
        <end position="377"/>
    </location>
</feature>
<feature type="compositionally biased region" description="Basic and acidic residues" evidence="1">
    <location>
        <begin position="80"/>
        <end position="95"/>
    </location>
</feature>
<feature type="compositionally biased region" description="Polar residues" evidence="1">
    <location>
        <begin position="159"/>
        <end position="176"/>
    </location>
</feature>
<evidence type="ECO:0000313" key="3">
    <source>
        <dbReference type="Proteomes" id="UP000298030"/>
    </source>
</evidence>
<evidence type="ECO:0000313" key="2">
    <source>
        <dbReference type="EMBL" id="TEB39797.1"/>
    </source>
</evidence>
<name>A0A4Y7U027_COPMI</name>
<dbReference type="EMBL" id="QPFP01000001">
    <property type="protein sequence ID" value="TEB39797.1"/>
    <property type="molecule type" value="Genomic_DNA"/>
</dbReference>
<comment type="caution">
    <text evidence="2">The sequence shown here is derived from an EMBL/GenBank/DDBJ whole genome shotgun (WGS) entry which is preliminary data.</text>
</comment>
<organism evidence="2 3">
    <name type="scientific">Coprinellus micaceus</name>
    <name type="common">Glistening ink-cap mushroom</name>
    <name type="synonym">Coprinus micaceus</name>
    <dbReference type="NCBI Taxonomy" id="71717"/>
    <lineage>
        <taxon>Eukaryota</taxon>
        <taxon>Fungi</taxon>
        <taxon>Dikarya</taxon>
        <taxon>Basidiomycota</taxon>
        <taxon>Agaricomycotina</taxon>
        <taxon>Agaricomycetes</taxon>
        <taxon>Agaricomycetidae</taxon>
        <taxon>Agaricales</taxon>
        <taxon>Agaricineae</taxon>
        <taxon>Psathyrellaceae</taxon>
        <taxon>Coprinellus</taxon>
    </lineage>
</organism>
<proteinExistence type="predicted"/>
<accession>A0A4Y7U027</accession>
<feature type="compositionally biased region" description="Acidic residues" evidence="1">
    <location>
        <begin position="348"/>
        <end position="357"/>
    </location>
</feature>
<keyword evidence="3" id="KW-1185">Reference proteome</keyword>
<dbReference type="Proteomes" id="UP000298030">
    <property type="component" value="Unassembled WGS sequence"/>
</dbReference>
<gene>
    <name evidence="2" type="ORF">FA13DRAFT_27659</name>
</gene>
<evidence type="ECO:0000256" key="1">
    <source>
        <dbReference type="SAM" id="MobiDB-lite"/>
    </source>
</evidence>